<feature type="compositionally biased region" description="Basic and acidic residues" evidence="11">
    <location>
        <begin position="462"/>
        <end position="483"/>
    </location>
</feature>
<dbReference type="InterPro" id="IPR011009">
    <property type="entry name" value="Kinase-like_dom_sf"/>
</dbReference>
<dbReference type="PANTHER" id="PTHR48013">
    <property type="entry name" value="DUAL SPECIFICITY MITOGEN-ACTIVATED PROTEIN KINASE KINASE 5-RELATED"/>
    <property type="match status" value="1"/>
</dbReference>
<dbReference type="Gene3D" id="1.10.510.10">
    <property type="entry name" value="Transferase(Phosphotransferase) domain 1"/>
    <property type="match status" value="1"/>
</dbReference>
<keyword evidence="3" id="KW-0547">Nucleotide-binding</keyword>
<feature type="compositionally biased region" description="Basic and acidic residues" evidence="11">
    <location>
        <begin position="137"/>
        <end position="151"/>
    </location>
</feature>
<feature type="region of interest" description="Disordered" evidence="11">
    <location>
        <begin position="133"/>
        <end position="197"/>
    </location>
</feature>
<organism evidence="13">
    <name type="scientific">Micromonas pusilla</name>
    <name type="common">Picoplanktonic green alga</name>
    <name type="synonym">Chromulina pusilla</name>
    <dbReference type="NCBI Taxonomy" id="38833"/>
    <lineage>
        <taxon>Eukaryota</taxon>
        <taxon>Viridiplantae</taxon>
        <taxon>Chlorophyta</taxon>
        <taxon>Mamiellophyceae</taxon>
        <taxon>Mamiellales</taxon>
        <taxon>Mamiellaceae</taxon>
        <taxon>Micromonas</taxon>
    </lineage>
</organism>
<keyword evidence="2" id="KW-0808">Transferase</keyword>
<dbReference type="GO" id="GO:0004708">
    <property type="term" value="F:MAP kinase kinase activity"/>
    <property type="evidence" value="ECO:0007669"/>
    <property type="project" value="UniProtKB-EC"/>
</dbReference>
<dbReference type="CDD" id="cd06623">
    <property type="entry name" value="PKc_MAPKK_plant_like"/>
    <property type="match status" value="1"/>
</dbReference>
<reference evidence="13" key="1">
    <citation type="submission" date="2021-01" db="EMBL/GenBank/DDBJ databases">
        <authorList>
            <person name="Corre E."/>
            <person name="Pelletier E."/>
            <person name="Niang G."/>
            <person name="Scheremetjew M."/>
            <person name="Finn R."/>
            <person name="Kale V."/>
            <person name="Holt S."/>
            <person name="Cochrane G."/>
            <person name="Meng A."/>
            <person name="Brown T."/>
            <person name="Cohen L."/>
        </authorList>
    </citation>
    <scope>NUCLEOTIDE SEQUENCE</scope>
    <source>
        <strain evidence="13">CCAC1681</strain>
    </source>
</reference>
<feature type="compositionally biased region" description="Basic and acidic residues" evidence="11">
    <location>
        <begin position="172"/>
        <end position="197"/>
    </location>
</feature>
<comment type="catalytic activity">
    <reaction evidence="9">
        <text>L-threonyl-[protein] + ATP = O-phospho-L-threonyl-[protein] + ADP + H(+)</text>
        <dbReference type="Rhea" id="RHEA:46608"/>
        <dbReference type="Rhea" id="RHEA-COMP:11060"/>
        <dbReference type="Rhea" id="RHEA-COMP:11605"/>
        <dbReference type="ChEBI" id="CHEBI:15378"/>
        <dbReference type="ChEBI" id="CHEBI:30013"/>
        <dbReference type="ChEBI" id="CHEBI:30616"/>
        <dbReference type="ChEBI" id="CHEBI:61977"/>
        <dbReference type="ChEBI" id="CHEBI:456216"/>
        <dbReference type="EC" id="2.7.12.2"/>
    </reaction>
</comment>
<dbReference type="GO" id="GO:0004674">
    <property type="term" value="F:protein serine/threonine kinase activity"/>
    <property type="evidence" value="ECO:0007669"/>
    <property type="project" value="UniProtKB-KW"/>
</dbReference>
<dbReference type="InterPro" id="IPR008271">
    <property type="entry name" value="Ser/Thr_kinase_AS"/>
</dbReference>
<name>A0A7S0DE76_MICPS</name>
<dbReference type="EC" id="2.7.12.2" evidence="7"/>
<evidence type="ECO:0000256" key="7">
    <source>
        <dbReference type="ARBA" id="ARBA00038999"/>
    </source>
</evidence>
<dbReference type="InterPro" id="IPR000719">
    <property type="entry name" value="Prot_kinase_dom"/>
</dbReference>
<dbReference type="Gene3D" id="3.30.200.20">
    <property type="entry name" value="Phosphorylase Kinase, domain 1"/>
    <property type="match status" value="1"/>
</dbReference>
<comment type="catalytic activity">
    <reaction evidence="8">
        <text>L-seryl-[protein] + ATP = O-phospho-L-seryl-[protein] + ADP + H(+)</text>
        <dbReference type="Rhea" id="RHEA:17989"/>
        <dbReference type="Rhea" id="RHEA-COMP:9863"/>
        <dbReference type="Rhea" id="RHEA-COMP:11604"/>
        <dbReference type="ChEBI" id="CHEBI:15378"/>
        <dbReference type="ChEBI" id="CHEBI:29999"/>
        <dbReference type="ChEBI" id="CHEBI:30616"/>
        <dbReference type="ChEBI" id="CHEBI:83421"/>
        <dbReference type="ChEBI" id="CHEBI:456216"/>
        <dbReference type="EC" id="2.7.12.2"/>
    </reaction>
</comment>
<evidence type="ECO:0000259" key="12">
    <source>
        <dbReference type="PROSITE" id="PS50011"/>
    </source>
</evidence>
<evidence type="ECO:0000256" key="11">
    <source>
        <dbReference type="SAM" id="MobiDB-lite"/>
    </source>
</evidence>
<dbReference type="SMART" id="SM00220">
    <property type="entry name" value="S_TKc"/>
    <property type="match status" value="1"/>
</dbReference>
<feature type="compositionally biased region" description="Gly residues" evidence="11">
    <location>
        <begin position="52"/>
        <end position="63"/>
    </location>
</feature>
<evidence type="ECO:0000256" key="9">
    <source>
        <dbReference type="ARBA" id="ARBA00049299"/>
    </source>
</evidence>
<feature type="region of interest" description="Disordered" evidence="11">
    <location>
        <begin position="462"/>
        <end position="484"/>
    </location>
</feature>
<gene>
    <name evidence="13" type="ORF">MSP1401_LOCUS11695</name>
</gene>
<evidence type="ECO:0000256" key="8">
    <source>
        <dbReference type="ARBA" id="ARBA00049014"/>
    </source>
</evidence>
<evidence type="ECO:0000313" key="13">
    <source>
        <dbReference type="EMBL" id="CAD8450503.1"/>
    </source>
</evidence>
<evidence type="ECO:0000256" key="10">
    <source>
        <dbReference type="ARBA" id="ARBA00051693"/>
    </source>
</evidence>
<evidence type="ECO:0000256" key="4">
    <source>
        <dbReference type="ARBA" id="ARBA00022777"/>
    </source>
</evidence>
<evidence type="ECO:0000256" key="3">
    <source>
        <dbReference type="ARBA" id="ARBA00022741"/>
    </source>
</evidence>
<dbReference type="GO" id="GO:0005524">
    <property type="term" value="F:ATP binding"/>
    <property type="evidence" value="ECO:0007669"/>
    <property type="project" value="UniProtKB-KW"/>
</dbReference>
<dbReference type="EMBL" id="HBEN01014039">
    <property type="protein sequence ID" value="CAD8450503.1"/>
    <property type="molecule type" value="Transcribed_RNA"/>
</dbReference>
<dbReference type="AlphaFoldDB" id="A0A7S0DE76"/>
<feature type="domain" description="Protein kinase" evidence="12">
    <location>
        <begin position="212"/>
        <end position="518"/>
    </location>
</feature>
<keyword evidence="5" id="KW-0067">ATP-binding</keyword>
<evidence type="ECO:0000256" key="1">
    <source>
        <dbReference type="ARBA" id="ARBA00022527"/>
    </source>
</evidence>
<evidence type="ECO:0000256" key="2">
    <source>
        <dbReference type="ARBA" id="ARBA00022679"/>
    </source>
</evidence>
<evidence type="ECO:0000256" key="5">
    <source>
        <dbReference type="ARBA" id="ARBA00022840"/>
    </source>
</evidence>
<sequence length="541" mass="57582">MPLNRKRPPVTIQVPEVPRAVYELSESGTFTEGNLEISRSGMRIAGARSAAGAGGGGTPGAGPSGDAAAPRKSPRGLGDGSLGDVPGVAKAKTVGGSNPKHVRAHDADGDGCEKKNDAGSLCVVGDSDDAAAKKNAHARDASHASHGEKHSSASALGVRKGEDAKTSFGDANDDKTKTNQPEREPETQTFASDRHDGVGGDRFDFDVSLDELVVVGACGKGAGGMVQKVVHVPTGVFLAVKIVQMNVQAEIRKNIIGELRALHSTRCPYVVAYRGAFFGDGSVSIVLEYADGGSVGDVTRKLGYIEEPPLREIARQTLLGLEYLHCEKKIVHRDVKPSNVLVNTDGTVKIGDFGVSSHLANSVAKCDSWVGTVTYMSPERISGESYAFDSDVWSLGLSLLECATGRFPYPPEDATDKIKEEDAKPKTLGFWDLLDHIVREPAPSLPEFPSRAALAKKRALLAEEERDDGKEGKEAKDREENEGRVAFSNAFREVTEMCLQKRPERRAGARALLKSAWLAGADADYGRAILAETVTRASRVA</sequence>
<proteinExistence type="inferred from homology"/>
<dbReference type="PROSITE" id="PS00108">
    <property type="entry name" value="PROTEIN_KINASE_ST"/>
    <property type="match status" value="1"/>
</dbReference>
<dbReference type="SUPFAM" id="SSF56112">
    <property type="entry name" value="Protein kinase-like (PK-like)"/>
    <property type="match status" value="1"/>
</dbReference>
<dbReference type="Pfam" id="PF00069">
    <property type="entry name" value="Pkinase"/>
    <property type="match status" value="1"/>
</dbReference>
<keyword evidence="1" id="KW-0723">Serine/threonine-protein kinase</keyword>
<dbReference type="PROSITE" id="PS50011">
    <property type="entry name" value="PROTEIN_KINASE_DOM"/>
    <property type="match status" value="1"/>
</dbReference>
<keyword evidence="4" id="KW-0418">Kinase</keyword>
<accession>A0A7S0DE76</accession>
<protein>
    <recommendedName>
        <fullName evidence="7">mitogen-activated protein kinase kinase</fullName>
        <ecNumber evidence="7">2.7.12.2</ecNumber>
    </recommendedName>
</protein>
<dbReference type="PANTHER" id="PTHR48013:SF9">
    <property type="entry name" value="DUAL SPECIFICITY MITOGEN-ACTIVATED PROTEIN KINASE KINASE 5"/>
    <property type="match status" value="1"/>
</dbReference>
<comment type="similarity">
    <text evidence="6">Belongs to the protein kinase superfamily. STE Ser/Thr protein kinase family. MAP kinase kinase subfamily.</text>
</comment>
<comment type="catalytic activity">
    <reaction evidence="10">
        <text>L-tyrosyl-[protein] + ATP = O-phospho-L-tyrosyl-[protein] + ADP + H(+)</text>
        <dbReference type="Rhea" id="RHEA:10596"/>
        <dbReference type="Rhea" id="RHEA-COMP:10136"/>
        <dbReference type="Rhea" id="RHEA-COMP:20101"/>
        <dbReference type="ChEBI" id="CHEBI:15378"/>
        <dbReference type="ChEBI" id="CHEBI:30616"/>
        <dbReference type="ChEBI" id="CHEBI:46858"/>
        <dbReference type="ChEBI" id="CHEBI:61978"/>
        <dbReference type="ChEBI" id="CHEBI:456216"/>
        <dbReference type="EC" id="2.7.12.2"/>
    </reaction>
</comment>
<evidence type="ECO:0000256" key="6">
    <source>
        <dbReference type="ARBA" id="ARBA00038035"/>
    </source>
</evidence>
<dbReference type="FunFam" id="3.30.200.20:FF:000040">
    <property type="entry name" value="Dual specificity mitogen-activated protein kinase kinase"/>
    <property type="match status" value="1"/>
</dbReference>
<feature type="region of interest" description="Disordered" evidence="11">
    <location>
        <begin position="48"/>
        <end position="112"/>
    </location>
</feature>